<dbReference type="Gene3D" id="3.40.50.10330">
    <property type="entry name" value="Probable inorganic polyphosphate/atp-NAD kinase, domain 1"/>
    <property type="match status" value="1"/>
</dbReference>
<dbReference type="EMBL" id="AJWJ01000207">
    <property type="protein sequence ID" value="KAF2073385.1"/>
    <property type="molecule type" value="Genomic_DNA"/>
</dbReference>
<comment type="catalytic activity">
    <reaction evidence="12">
        <text>a 1,2-diacyl-sn-glycerol + ATP = a 1,2-diacyl-sn-glycero-3-phosphate + ADP + H(+)</text>
        <dbReference type="Rhea" id="RHEA:10272"/>
        <dbReference type="ChEBI" id="CHEBI:15378"/>
        <dbReference type="ChEBI" id="CHEBI:17815"/>
        <dbReference type="ChEBI" id="CHEBI:30616"/>
        <dbReference type="ChEBI" id="CHEBI:58608"/>
        <dbReference type="ChEBI" id="CHEBI:456216"/>
        <dbReference type="EC" id="2.7.1.107"/>
    </reaction>
</comment>
<gene>
    <name evidence="16" type="ORF">CYY_005298</name>
</gene>
<dbReference type="PRINTS" id="PR00008">
    <property type="entry name" value="DAGPEDOMAIN"/>
</dbReference>
<keyword evidence="6 12" id="KW-0547">Nucleotide-binding</keyword>
<dbReference type="Gene3D" id="3.30.60.20">
    <property type="match status" value="3"/>
</dbReference>
<dbReference type="InterPro" id="IPR016064">
    <property type="entry name" value="NAD/diacylglycerol_kinase_sf"/>
</dbReference>
<dbReference type="PANTHER" id="PTHR11255">
    <property type="entry name" value="DIACYLGLYCEROL KINASE"/>
    <property type="match status" value="1"/>
</dbReference>
<feature type="compositionally biased region" description="Acidic residues" evidence="13">
    <location>
        <begin position="646"/>
        <end position="656"/>
    </location>
</feature>
<dbReference type="Pfam" id="PF00130">
    <property type="entry name" value="C1_1"/>
    <property type="match status" value="3"/>
</dbReference>
<dbReference type="PROSITE" id="PS00479">
    <property type="entry name" value="ZF_DAG_PE_1"/>
    <property type="match status" value="2"/>
</dbReference>
<keyword evidence="17" id="KW-1185">Reference proteome</keyword>
<comment type="caution">
    <text evidence="16">The sequence shown here is derived from an EMBL/GenBank/DDBJ whole genome shotgun (WGS) entry which is preliminary data.</text>
</comment>
<name>A0A8J4PUG7_9MYCE</name>
<feature type="domain" description="Phorbol-ester/DAG-type" evidence="14">
    <location>
        <begin position="168"/>
        <end position="219"/>
    </location>
</feature>
<dbReference type="InterPro" id="IPR001206">
    <property type="entry name" value="Diacylglycerol_kinase_cat_dom"/>
</dbReference>
<evidence type="ECO:0000256" key="6">
    <source>
        <dbReference type="ARBA" id="ARBA00022741"/>
    </source>
</evidence>
<protein>
    <recommendedName>
        <fullName evidence="12">Diacylglycerol kinase</fullName>
        <shortName evidence="12">DAG kinase</shortName>
        <ecNumber evidence="12">2.7.1.107</ecNumber>
    </recommendedName>
</protein>
<keyword evidence="8 12" id="KW-0418">Kinase</keyword>
<keyword evidence="4" id="KW-0479">Metal-binding</keyword>
<dbReference type="GO" id="GO:0005524">
    <property type="term" value="F:ATP binding"/>
    <property type="evidence" value="ECO:0007669"/>
    <property type="project" value="UniProtKB-KW"/>
</dbReference>
<dbReference type="Pfam" id="PF00781">
    <property type="entry name" value="DAGK_cat"/>
    <property type="match status" value="1"/>
</dbReference>
<keyword evidence="9" id="KW-0862">Zinc</keyword>
<dbReference type="SMART" id="SM00046">
    <property type="entry name" value="DAGKc"/>
    <property type="match status" value="1"/>
</dbReference>
<dbReference type="CDD" id="cd20805">
    <property type="entry name" value="C1_DGK_rpt2"/>
    <property type="match status" value="1"/>
</dbReference>
<feature type="region of interest" description="Disordered" evidence="13">
    <location>
        <begin position="641"/>
        <end position="678"/>
    </location>
</feature>
<evidence type="ECO:0000256" key="2">
    <source>
        <dbReference type="ARBA" id="ARBA00009280"/>
    </source>
</evidence>
<dbReference type="Pfam" id="PF00609">
    <property type="entry name" value="DAGK_acc"/>
    <property type="match status" value="1"/>
</dbReference>
<dbReference type="InterPro" id="IPR020454">
    <property type="entry name" value="DAG/PE-bd"/>
</dbReference>
<dbReference type="SMART" id="SM00109">
    <property type="entry name" value="C1"/>
    <property type="match status" value="3"/>
</dbReference>
<evidence type="ECO:0000256" key="10">
    <source>
        <dbReference type="ARBA" id="ARBA00022840"/>
    </source>
</evidence>
<dbReference type="SMART" id="SM00045">
    <property type="entry name" value="DAGKa"/>
    <property type="match status" value="1"/>
</dbReference>
<dbReference type="AlphaFoldDB" id="A0A8J4PUG7"/>
<keyword evidence="5" id="KW-0677">Repeat</keyword>
<dbReference type="GO" id="GO:0004143">
    <property type="term" value="F:ATP-dependent diacylglycerol kinase activity"/>
    <property type="evidence" value="ECO:0007669"/>
    <property type="project" value="UniProtKB-EC"/>
</dbReference>
<accession>A0A8J4PUG7</accession>
<dbReference type="InterPro" id="IPR037607">
    <property type="entry name" value="DGK"/>
</dbReference>
<dbReference type="InterPro" id="IPR017438">
    <property type="entry name" value="ATP-NAD_kinase_N"/>
</dbReference>
<keyword evidence="7" id="KW-0863">Zinc-finger</keyword>
<feature type="domain" description="Phorbol-ester/DAG-type" evidence="14">
    <location>
        <begin position="78"/>
        <end position="128"/>
    </location>
</feature>
<evidence type="ECO:0000313" key="17">
    <source>
        <dbReference type="Proteomes" id="UP000695562"/>
    </source>
</evidence>
<feature type="domain" description="Phorbol-ester/DAG-type" evidence="14">
    <location>
        <begin position="17"/>
        <end position="67"/>
    </location>
</feature>
<evidence type="ECO:0000256" key="8">
    <source>
        <dbReference type="ARBA" id="ARBA00022777"/>
    </source>
</evidence>
<comment type="similarity">
    <text evidence="2 12">Belongs to the eukaryotic diacylglycerol kinase family.</text>
</comment>
<dbReference type="Proteomes" id="UP000695562">
    <property type="component" value="Unassembled WGS sequence"/>
</dbReference>
<dbReference type="GO" id="GO:0016020">
    <property type="term" value="C:membrane"/>
    <property type="evidence" value="ECO:0007669"/>
    <property type="project" value="UniProtKB-SubCell"/>
</dbReference>
<feature type="region of interest" description="Disordered" evidence="13">
    <location>
        <begin position="139"/>
        <end position="164"/>
    </location>
</feature>
<evidence type="ECO:0000313" key="16">
    <source>
        <dbReference type="EMBL" id="KAF2073385.1"/>
    </source>
</evidence>
<dbReference type="OrthoDB" id="242257at2759"/>
<dbReference type="EC" id="2.7.1.107" evidence="12"/>
<evidence type="ECO:0000256" key="1">
    <source>
        <dbReference type="ARBA" id="ARBA00004370"/>
    </source>
</evidence>
<keyword evidence="11" id="KW-0472">Membrane</keyword>
<dbReference type="SUPFAM" id="SSF57889">
    <property type="entry name" value="Cysteine-rich domain"/>
    <property type="match status" value="3"/>
</dbReference>
<evidence type="ECO:0000259" key="15">
    <source>
        <dbReference type="PROSITE" id="PS50146"/>
    </source>
</evidence>
<evidence type="ECO:0000256" key="4">
    <source>
        <dbReference type="ARBA" id="ARBA00022723"/>
    </source>
</evidence>
<evidence type="ECO:0000256" key="11">
    <source>
        <dbReference type="ARBA" id="ARBA00023136"/>
    </source>
</evidence>
<dbReference type="InterPro" id="IPR000756">
    <property type="entry name" value="Diacylglycerol_kin_accessory"/>
</dbReference>
<dbReference type="PROSITE" id="PS50081">
    <property type="entry name" value="ZF_DAG_PE_2"/>
    <property type="match status" value="3"/>
</dbReference>
<keyword evidence="10 12" id="KW-0067">ATP-binding</keyword>
<dbReference type="GO" id="GO:0008270">
    <property type="term" value="F:zinc ion binding"/>
    <property type="evidence" value="ECO:0007669"/>
    <property type="project" value="UniProtKB-KW"/>
</dbReference>
<evidence type="ECO:0000256" key="7">
    <source>
        <dbReference type="ARBA" id="ARBA00022771"/>
    </source>
</evidence>
<evidence type="ECO:0000256" key="13">
    <source>
        <dbReference type="SAM" id="MobiDB-lite"/>
    </source>
</evidence>
<reference evidence="16" key="1">
    <citation type="submission" date="2020-01" db="EMBL/GenBank/DDBJ databases">
        <title>Development of genomics and gene disruption for Polysphondylium violaceum indicates a role for the polyketide synthase stlB in stalk morphogenesis.</title>
        <authorList>
            <person name="Narita B."/>
            <person name="Kawabe Y."/>
            <person name="Kin K."/>
            <person name="Saito T."/>
            <person name="Gibbs R."/>
            <person name="Kuspa A."/>
            <person name="Muzny D."/>
            <person name="Queller D."/>
            <person name="Richards S."/>
            <person name="Strassman J."/>
            <person name="Sucgang R."/>
            <person name="Worley K."/>
            <person name="Schaap P."/>
        </authorList>
    </citation>
    <scope>NUCLEOTIDE SEQUENCE</scope>
    <source>
        <strain evidence="16">QSvi11</strain>
    </source>
</reference>
<dbReference type="PANTHER" id="PTHR11255:SF54">
    <property type="entry name" value="DIACYLGLYCEROL KINASE THETA"/>
    <property type="match status" value="1"/>
</dbReference>
<dbReference type="GO" id="GO:0007200">
    <property type="term" value="P:phospholipase C-activating G protein-coupled receptor signaling pathway"/>
    <property type="evidence" value="ECO:0007669"/>
    <property type="project" value="InterPro"/>
</dbReference>
<keyword evidence="3 12" id="KW-0808">Transferase</keyword>
<sequence length="678" mass="76647">MTEVSLETLPVVNRPPTHNFKIKSFSSFTFCDYCGQLLWGICAQGYQCVDCNFSSHSHCTGLVKSICKTTLTNTIARAHDFSKTSKSISKFCNLCRETTFTISGEPLCCKDCRYIVHSHCKEKAPNTCRIPYNTRNQYNHNDESDSDSDDEESRKNKNKNNNNNHIHYHHWVEGNLKESKKCVYCLESCDKSFSLANYKCLWCSKHLHSGCYDKHDPICDFGTLSEMIIPPYLIDLIEPESKGTNDHPNHLQWKLSGPIHSKTLFVFINSKSGGQLGSTLIRKFSSILNPIQIIDLIHHGPNYAMQVIKNYLQEYPNDTNKFRLLVCGGDGTVGWILQVIRKFDLPSIPIGIIPLGTGNDLARSLGWGMGYDNEKLTSILKKINDSKLIQLDTWQVEIKDHLNDENNKTITMNNYFSIGLDASIALGFHLARNANPGLFTGRTVNKLWYTKIGLEEFVTKNFVKLTKVTKIIVDGVEIKIDKGVEGIMILNLGSYAGGVDLWGKKRPKLLEKQFIDDQMMEIVGVTGLPHLGSCLGNLASPIKLAQGRDIVIHVDKSHVEKTCEFAFQVDGEPEPIESHIYTFHITFLKKVNMLYHKEFKPRVKQSKLEFDLSTVQVSTLSTATSPTTHNQTIDEITIPITKIQESDEDDSDTDTDQDQHTNFIDDNHEVVKKGEELD</sequence>
<feature type="compositionally biased region" description="Basic and acidic residues" evidence="13">
    <location>
        <begin position="657"/>
        <end position="678"/>
    </location>
</feature>
<evidence type="ECO:0000256" key="3">
    <source>
        <dbReference type="ARBA" id="ARBA00022679"/>
    </source>
</evidence>
<evidence type="ECO:0000256" key="5">
    <source>
        <dbReference type="ARBA" id="ARBA00022737"/>
    </source>
</evidence>
<dbReference type="InterPro" id="IPR002219">
    <property type="entry name" value="PKC_DAG/PE"/>
</dbReference>
<dbReference type="PROSITE" id="PS50146">
    <property type="entry name" value="DAGK"/>
    <property type="match status" value="1"/>
</dbReference>
<dbReference type="Gene3D" id="2.60.200.40">
    <property type="match status" value="1"/>
</dbReference>
<dbReference type="CDD" id="cd00029">
    <property type="entry name" value="C1"/>
    <property type="match status" value="1"/>
</dbReference>
<organism evidence="16 17">
    <name type="scientific">Polysphondylium violaceum</name>
    <dbReference type="NCBI Taxonomy" id="133409"/>
    <lineage>
        <taxon>Eukaryota</taxon>
        <taxon>Amoebozoa</taxon>
        <taxon>Evosea</taxon>
        <taxon>Eumycetozoa</taxon>
        <taxon>Dictyostelia</taxon>
        <taxon>Dictyosteliales</taxon>
        <taxon>Dictyosteliaceae</taxon>
        <taxon>Polysphondylium</taxon>
    </lineage>
</organism>
<dbReference type="InterPro" id="IPR046349">
    <property type="entry name" value="C1-like_sf"/>
</dbReference>
<feature type="domain" description="DAGKc" evidence="15">
    <location>
        <begin position="259"/>
        <end position="400"/>
    </location>
</feature>
<proteinExistence type="inferred from homology"/>
<evidence type="ECO:0000256" key="9">
    <source>
        <dbReference type="ARBA" id="ARBA00022833"/>
    </source>
</evidence>
<evidence type="ECO:0000259" key="14">
    <source>
        <dbReference type="PROSITE" id="PS50081"/>
    </source>
</evidence>
<evidence type="ECO:0000256" key="12">
    <source>
        <dbReference type="RuleBase" id="RU361128"/>
    </source>
</evidence>
<comment type="subcellular location">
    <subcellularLocation>
        <location evidence="1">Membrane</location>
    </subcellularLocation>
</comment>
<dbReference type="SUPFAM" id="SSF111331">
    <property type="entry name" value="NAD kinase/diacylglycerol kinase-like"/>
    <property type="match status" value="1"/>
</dbReference>